<sequence>MRTMWSSAFTVLFLVTSSHALWTDDCPNKRESLGACLAGLCPVGAECVRNYCCKHKPEDVSTTSTPLSTIESSGIELPEEDESKETMTSEEDDDDRPKCENGERAIGGGKCLGDFCPKGFICENGHCCSADSTAPPSTPRSSRLTTTASPTTLETPEAPDTTPITEETESPESEELPEDVCLIDKPIGAAPTTLETTEAPETTPITEVTESPESEELPEDVCLVDKPIGECIEGQCPPGNECADGKWCCPVTPEINCTDVFKECKRHMCNKKGYEDFMTERCGRTCRRCHQQLKTTSGRPDVDNATKNKKNRKCKNSRTDCDEWASQGFCESALYSDSQKRAMCGISCKLC</sequence>
<dbReference type="PANTHER" id="PTHR21724">
    <property type="entry name" value="SHKT DOMAIN-CONTAINING PROTEIN"/>
    <property type="match status" value="1"/>
</dbReference>
<dbReference type="AlphaFoldDB" id="A0A1I8AWP6"/>
<name>A0A1I8AWP6_9BILA</name>
<feature type="compositionally biased region" description="Acidic residues" evidence="2">
    <location>
        <begin position="77"/>
        <end position="94"/>
    </location>
</feature>
<feature type="chain" id="PRO_5009315190" evidence="3">
    <location>
        <begin position="21"/>
        <end position="351"/>
    </location>
</feature>
<protein>
    <submittedName>
        <fullName evidence="6">ShKT domain-containing protein</fullName>
    </submittedName>
</protein>
<evidence type="ECO:0000256" key="3">
    <source>
        <dbReference type="SAM" id="SignalP"/>
    </source>
</evidence>
<dbReference type="SMART" id="SM00289">
    <property type="entry name" value="WR1"/>
    <property type="match status" value="3"/>
</dbReference>
<dbReference type="SMART" id="SM00254">
    <property type="entry name" value="ShKT"/>
    <property type="match status" value="2"/>
</dbReference>
<dbReference type="PROSITE" id="PS51670">
    <property type="entry name" value="SHKT"/>
    <property type="match status" value="1"/>
</dbReference>
<evidence type="ECO:0000313" key="6">
    <source>
        <dbReference type="WBParaSite" id="L893_g986.t1"/>
    </source>
</evidence>
<evidence type="ECO:0000256" key="1">
    <source>
        <dbReference type="PROSITE-ProRule" id="PRU01005"/>
    </source>
</evidence>
<feature type="compositionally biased region" description="Acidic residues" evidence="2">
    <location>
        <begin position="166"/>
        <end position="178"/>
    </location>
</feature>
<feature type="compositionally biased region" description="Polar residues" evidence="2">
    <location>
        <begin position="60"/>
        <end position="72"/>
    </location>
</feature>
<feature type="compositionally biased region" description="Low complexity" evidence="2">
    <location>
        <begin position="132"/>
        <end position="165"/>
    </location>
</feature>
<dbReference type="InterPro" id="IPR003582">
    <property type="entry name" value="ShKT_dom"/>
</dbReference>
<feature type="compositionally biased region" description="Low complexity" evidence="2">
    <location>
        <begin position="190"/>
        <end position="209"/>
    </location>
</feature>
<feature type="domain" description="ShKT" evidence="4">
    <location>
        <begin position="314"/>
        <end position="351"/>
    </location>
</feature>
<dbReference type="InterPro" id="IPR006150">
    <property type="entry name" value="Cys_repeat_1"/>
</dbReference>
<evidence type="ECO:0000313" key="5">
    <source>
        <dbReference type="Proteomes" id="UP000095287"/>
    </source>
</evidence>
<evidence type="ECO:0000259" key="4">
    <source>
        <dbReference type="PROSITE" id="PS51670"/>
    </source>
</evidence>
<dbReference type="PANTHER" id="PTHR21724:SF94">
    <property type="entry name" value="SHKT DOMAIN-CONTAINING PROTEIN"/>
    <property type="match status" value="1"/>
</dbReference>
<feature type="region of interest" description="Disordered" evidence="2">
    <location>
        <begin position="190"/>
        <end position="218"/>
    </location>
</feature>
<comment type="caution">
    <text evidence="1">Lacks conserved residue(s) required for the propagation of feature annotation.</text>
</comment>
<evidence type="ECO:0000256" key="2">
    <source>
        <dbReference type="SAM" id="MobiDB-lite"/>
    </source>
</evidence>
<feature type="region of interest" description="Disordered" evidence="2">
    <location>
        <begin position="58"/>
        <end position="103"/>
    </location>
</feature>
<proteinExistence type="predicted"/>
<feature type="region of interest" description="Disordered" evidence="2">
    <location>
        <begin position="132"/>
        <end position="178"/>
    </location>
</feature>
<dbReference type="Proteomes" id="UP000095287">
    <property type="component" value="Unplaced"/>
</dbReference>
<dbReference type="WBParaSite" id="L893_g986.t1">
    <property type="protein sequence ID" value="L893_g986.t1"/>
    <property type="gene ID" value="L893_g986"/>
</dbReference>
<dbReference type="Pfam" id="PF01549">
    <property type="entry name" value="ShK"/>
    <property type="match status" value="2"/>
</dbReference>
<reference evidence="6" key="1">
    <citation type="submission" date="2016-11" db="UniProtKB">
        <authorList>
            <consortium name="WormBaseParasite"/>
        </authorList>
    </citation>
    <scope>IDENTIFICATION</scope>
</reference>
<organism evidence="5 6">
    <name type="scientific">Steinernema glaseri</name>
    <dbReference type="NCBI Taxonomy" id="37863"/>
    <lineage>
        <taxon>Eukaryota</taxon>
        <taxon>Metazoa</taxon>
        <taxon>Ecdysozoa</taxon>
        <taxon>Nematoda</taxon>
        <taxon>Chromadorea</taxon>
        <taxon>Rhabditida</taxon>
        <taxon>Tylenchina</taxon>
        <taxon>Panagrolaimomorpha</taxon>
        <taxon>Strongyloidoidea</taxon>
        <taxon>Steinernematidae</taxon>
        <taxon>Steinernema</taxon>
    </lineage>
</organism>
<keyword evidence="5" id="KW-1185">Reference proteome</keyword>
<accession>A0A1I8AWP6</accession>
<keyword evidence="3" id="KW-0732">Signal</keyword>
<feature type="signal peptide" evidence="3">
    <location>
        <begin position="1"/>
        <end position="20"/>
    </location>
</feature>